<dbReference type="Proteomes" id="UP000095038">
    <property type="component" value="Unassembled WGS sequence"/>
</dbReference>
<dbReference type="InterPro" id="IPR009305">
    <property type="entry name" value="Mpo1-like"/>
</dbReference>
<dbReference type="RefSeq" id="XP_020045189.1">
    <property type="nucleotide sequence ID" value="XM_020193933.1"/>
</dbReference>
<name>A0A1D2VB49_9ASCO</name>
<protein>
    <submittedName>
        <fullName evidence="2">DUF962-domain-containing protein</fullName>
    </submittedName>
</protein>
<dbReference type="OrthoDB" id="2124888at2759"/>
<feature type="transmembrane region" description="Helical" evidence="1">
    <location>
        <begin position="23"/>
        <end position="44"/>
    </location>
</feature>
<proteinExistence type="predicted"/>
<keyword evidence="3" id="KW-1185">Reference proteome</keyword>
<accession>A0A1D2VB49</accession>
<dbReference type="GO" id="GO:0046521">
    <property type="term" value="P:sphingoid catabolic process"/>
    <property type="evidence" value="ECO:0007669"/>
    <property type="project" value="TreeGrafter"/>
</dbReference>
<evidence type="ECO:0000313" key="3">
    <source>
        <dbReference type="Proteomes" id="UP000095038"/>
    </source>
</evidence>
<organism evidence="2 3">
    <name type="scientific">Ascoidea rubescens DSM 1968</name>
    <dbReference type="NCBI Taxonomy" id="1344418"/>
    <lineage>
        <taxon>Eukaryota</taxon>
        <taxon>Fungi</taxon>
        <taxon>Dikarya</taxon>
        <taxon>Ascomycota</taxon>
        <taxon>Saccharomycotina</taxon>
        <taxon>Saccharomycetes</taxon>
        <taxon>Ascoideaceae</taxon>
        <taxon>Ascoidea</taxon>
    </lineage>
</organism>
<keyword evidence="1" id="KW-1133">Transmembrane helix</keyword>
<evidence type="ECO:0000313" key="2">
    <source>
        <dbReference type="EMBL" id="ODV58882.1"/>
    </source>
</evidence>
<feature type="transmembrane region" description="Helical" evidence="1">
    <location>
        <begin position="99"/>
        <end position="117"/>
    </location>
</feature>
<gene>
    <name evidence="2" type="ORF">ASCRUDRAFT_77604</name>
</gene>
<dbReference type="GO" id="GO:0016020">
    <property type="term" value="C:membrane"/>
    <property type="evidence" value="ECO:0007669"/>
    <property type="project" value="GOC"/>
</dbReference>
<dbReference type="Pfam" id="PF06127">
    <property type="entry name" value="Mpo1-like"/>
    <property type="match status" value="1"/>
</dbReference>
<reference evidence="3" key="1">
    <citation type="submission" date="2016-05" db="EMBL/GenBank/DDBJ databases">
        <title>Comparative genomics of biotechnologically important yeasts.</title>
        <authorList>
            <consortium name="DOE Joint Genome Institute"/>
            <person name="Riley R."/>
            <person name="Haridas S."/>
            <person name="Wolfe K.H."/>
            <person name="Lopes M.R."/>
            <person name="Hittinger C.T."/>
            <person name="Goker M."/>
            <person name="Salamov A."/>
            <person name="Wisecaver J."/>
            <person name="Long T.M."/>
            <person name="Aerts A.L."/>
            <person name="Barry K."/>
            <person name="Choi C."/>
            <person name="Clum A."/>
            <person name="Coughlan A.Y."/>
            <person name="Deshpande S."/>
            <person name="Douglass A.P."/>
            <person name="Hanson S.J."/>
            <person name="Klenk H.-P."/>
            <person name="Labutti K."/>
            <person name="Lapidus A."/>
            <person name="Lindquist E."/>
            <person name="Lipzen A."/>
            <person name="Meier-Kolthoff J.P."/>
            <person name="Ohm R.A."/>
            <person name="Otillar R.P."/>
            <person name="Pangilinan J."/>
            <person name="Peng Y."/>
            <person name="Rokas A."/>
            <person name="Rosa C.A."/>
            <person name="Scheuner C."/>
            <person name="Sibirny A.A."/>
            <person name="Slot J.C."/>
            <person name="Stielow J.B."/>
            <person name="Sun H."/>
            <person name="Kurtzman C.P."/>
            <person name="Blackwell M."/>
            <person name="Grigoriev I.V."/>
            <person name="Jeffries T.W."/>
        </authorList>
    </citation>
    <scope>NUCLEOTIDE SEQUENCE [LARGE SCALE GENOMIC DNA]</scope>
    <source>
        <strain evidence="3">DSM 1968</strain>
    </source>
</reference>
<dbReference type="PANTHER" id="PTHR28026:SF9">
    <property type="entry name" value="2-HYDROXY-PALMITIC ACID DIOXYGENASE MPO1"/>
    <property type="match status" value="1"/>
</dbReference>
<feature type="transmembrane region" description="Helical" evidence="1">
    <location>
        <begin position="72"/>
        <end position="93"/>
    </location>
</feature>
<keyword evidence="1" id="KW-0812">Transmembrane</keyword>
<dbReference type="EMBL" id="KV454489">
    <property type="protein sequence ID" value="ODV58882.1"/>
    <property type="molecule type" value="Genomic_DNA"/>
</dbReference>
<dbReference type="PANTHER" id="PTHR28026">
    <property type="entry name" value="DUF962 DOMAIN PROTEIN (AFU_ORTHOLOGUE AFUA_8G05310)"/>
    <property type="match status" value="1"/>
</dbReference>
<evidence type="ECO:0000256" key="1">
    <source>
        <dbReference type="SAM" id="Phobius"/>
    </source>
</evidence>
<dbReference type="GO" id="GO:0005783">
    <property type="term" value="C:endoplasmic reticulum"/>
    <property type="evidence" value="ECO:0007669"/>
    <property type="project" value="TreeGrafter"/>
</dbReference>
<dbReference type="FunCoup" id="A0A1D2VB49">
    <property type="interactions" value="134"/>
</dbReference>
<dbReference type="AlphaFoldDB" id="A0A1D2VB49"/>
<sequence>MAVLNLEDQLCFYRAYHRNSTNVFVHIVGVPTILFTSIVLLSNIPLPLSSFSKLASFTNFNSFNALNGDCEWLSYANLGSLLTVCFSLFYLLLDSVYGFIFSAIISSFTISINHYMISHGIIGLNSHNNLLIPMNDLNKLAILLFVLSWIIQFIGHGVFEKRAPALFSNLVQALVLAPFFIFFELMFFAGFRLELKHKMDKRVDRILYPNNQKKAY</sequence>
<feature type="transmembrane region" description="Helical" evidence="1">
    <location>
        <begin position="137"/>
        <end position="159"/>
    </location>
</feature>
<dbReference type="GeneID" id="30967569"/>
<keyword evidence="1" id="KW-0472">Membrane</keyword>
<dbReference type="InParanoid" id="A0A1D2VB49"/>
<feature type="transmembrane region" description="Helical" evidence="1">
    <location>
        <begin position="171"/>
        <end position="191"/>
    </location>
</feature>